<dbReference type="PANTHER" id="PTHR43124:SF3">
    <property type="entry name" value="CHLORAMPHENICOL EFFLUX PUMP RV0191"/>
    <property type="match status" value="1"/>
</dbReference>
<dbReference type="InterPro" id="IPR036259">
    <property type="entry name" value="MFS_trans_sf"/>
</dbReference>
<feature type="transmembrane region" description="Helical" evidence="6">
    <location>
        <begin position="293"/>
        <end position="314"/>
    </location>
</feature>
<evidence type="ECO:0000259" key="7">
    <source>
        <dbReference type="PROSITE" id="PS50850"/>
    </source>
</evidence>
<dbReference type="GO" id="GO:0022857">
    <property type="term" value="F:transmembrane transporter activity"/>
    <property type="evidence" value="ECO:0007669"/>
    <property type="project" value="InterPro"/>
</dbReference>
<dbReference type="SUPFAM" id="SSF103473">
    <property type="entry name" value="MFS general substrate transporter"/>
    <property type="match status" value="1"/>
</dbReference>
<evidence type="ECO:0000256" key="6">
    <source>
        <dbReference type="SAM" id="Phobius"/>
    </source>
</evidence>
<dbReference type="Gene3D" id="1.20.1250.20">
    <property type="entry name" value="MFS general substrate transporter like domains"/>
    <property type="match status" value="1"/>
</dbReference>
<evidence type="ECO:0000256" key="2">
    <source>
        <dbReference type="ARBA" id="ARBA00022475"/>
    </source>
</evidence>
<dbReference type="Proteomes" id="UP000245657">
    <property type="component" value="Unassembled WGS sequence"/>
</dbReference>
<dbReference type="PRINTS" id="PR01036">
    <property type="entry name" value="TCRTETB"/>
</dbReference>
<dbReference type="InterPro" id="IPR050189">
    <property type="entry name" value="MFS_Efflux_Transporters"/>
</dbReference>
<dbReference type="InterPro" id="IPR020846">
    <property type="entry name" value="MFS_dom"/>
</dbReference>
<proteinExistence type="predicted"/>
<dbReference type="GO" id="GO:0005886">
    <property type="term" value="C:plasma membrane"/>
    <property type="evidence" value="ECO:0007669"/>
    <property type="project" value="UniProtKB-SubCell"/>
</dbReference>
<evidence type="ECO:0000256" key="3">
    <source>
        <dbReference type="ARBA" id="ARBA00022692"/>
    </source>
</evidence>
<evidence type="ECO:0000256" key="4">
    <source>
        <dbReference type="ARBA" id="ARBA00022989"/>
    </source>
</evidence>
<dbReference type="AlphaFoldDB" id="A0A2V2N5S7"/>
<sequence length="386" mass="41814">MEFKTHHLVLLCITAFFAMAGGALITPVLPEMVGPLHTTTQGVGMLMSVFTISTAIFTLIIGQFIDCINRKKILVTGLVIYGCTGLVSFFVSDVNSLLVMRFIQGIGVAAITSLAMLIIGDVYTGIDCVGAMSKISISFALGSVFAPIIGGGLATFGWNYAFLFYALSLPFALVVMMILPETRKQKELGSYQGLIEALRYLKNLPILYTIFMGFSIYFLLFAMMIYVPFMLKGEFNFTSGVSGIMLAVPGMACVVMAPKVRYFASKYSLIRVIIAGFVLVGLSLLIMSVVPSIIGVVLLLLLFGLGLVISQTCIDAQIIQISPLEARGGVISIYSCMRYIGQSFSPIILGIILAYSGIAIVFVTAGVFGLIIALMTYRMRYLFDTL</sequence>
<reference evidence="8 9" key="1">
    <citation type="submission" date="2018-05" db="EMBL/GenBank/DDBJ databases">
        <title>Draft genome of Methanospirillum lacunae Ki8-1.</title>
        <authorList>
            <person name="Dueholm M.S."/>
            <person name="Nielsen P.H."/>
            <person name="Bakmann L.F."/>
            <person name="Otzen D.E."/>
        </authorList>
    </citation>
    <scope>NUCLEOTIDE SEQUENCE [LARGE SCALE GENOMIC DNA]</scope>
    <source>
        <strain evidence="8 9">Ki8-1</strain>
    </source>
</reference>
<feature type="transmembrane region" description="Helical" evidence="6">
    <location>
        <begin position="160"/>
        <end position="179"/>
    </location>
</feature>
<dbReference type="RefSeq" id="WP_109967145.1">
    <property type="nucleotide sequence ID" value="NZ_CP176093.1"/>
</dbReference>
<feature type="transmembrane region" description="Helical" evidence="6">
    <location>
        <begin position="347"/>
        <end position="377"/>
    </location>
</feature>
<dbReference type="PANTHER" id="PTHR43124">
    <property type="entry name" value="PURINE EFFLUX PUMP PBUE"/>
    <property type="match status" value="1"/>
</dbReference>
<evidence type="ECO:0000313" key="9">
    <source>
        <dbReference type="Proteomes" id="UP000245657"/>
    </source>
</evidence>
<keyword evidence="4 6" id="KW-1133">Transmembrane helix</keyword>
<keyword evidence="3 6" id="KW-0812">Transmembrane</keyword>
<organism evidence="8 9">
    <name type="scientific">Methanospirillum lacunae</name>
    <dbReference type="NCBI Taxonomy" id="668570"/>
    <lineage>
        <taxon>Archaea</taxon>
        <taxon>Methanobacteriati</taxon>
        <taxon>Methanobacteriota</taxon>
        <taxon>Stenosarchaea group</taxon>
        <taxon>Methanomicrobia</taxon>
        <taxon>Methanomicrobiales</taxon>
        <taxon>Methanospirillaceae</taxon>
        <taxon>Methanospirillum</taxon>
    </lineage>
</organism>
<comment type="caution">
    <text evidence="8">The sequence shown here is derived from an EMBL/GenBank/DDBJ whole genome shotgun (WGS) entry which is preliminary data.</text>
</comment>
<accession>A0A2V2N5S7</accession>
<feature type="transmembrane region" description="Helical" evidence="6">
    <location>
        <begin position="73"/>
        <end position="91"/>
    </location>
</feature>
<dbReference type="InterPro" id="IPR011701">
    <property type="entry name" value="MFS"/>
</dbReference>
<protein>
    <submittedName>
        <fullName evidence="8">MFS transporter</fullName>
    </submittedName>
</protein>
<feature type="transmembrane region" description="Helical" evidence="6">
    <location>
        <begin position="103"/>
        <end position="123"/>
    </location>
</feature>
<feature type="transmembrane region" description="Helical" evidence="6">
    <location>
        <begin position="206"/>
        <end position="229"/>
    </location>
</feature>
<feature type="transmembrane region" description="Helical" evidence="6">
    <location>
        <begin position="235"/>
        <end position="257"/>
    </location>
</feature>
<comment type="subcellular location">
    <subcellularLocation>
        <location evidence="1">Cell membrane</location>
        <topology evidence="1">Multi-pass membrane protein</topology>
    </subcellularLocation>
</comment>
<feature type="transmembrane region" description="Helical" evidence="6">
    <location>
        <begin position="135"/>
        <end position="154"/>
    </location>
</feature>
<feature type="transmembrane region" description="Helical" evidence="6">
    <location>
        <begin position="40"/>
        <end position="61"/>
    </location>
</feature>
<evidence type="ECO:0000256" key="5">
    <source>
        <dbReference type="ARBA" id="ARBA00023136"/>
    </source>
</evidence>
<dbReference type="PROSITE" id="PS50850">
    <property type="entry name" value="MFS"/>
    <property type="match status" value="1"/>
</dbReference>
<keyword evidence="9" id="KW-1185">Reference proteome</keyword>
<dbReference type="Pfam" id="PF07690">
    <property type="entry name" value="MFS_1"/>
    <property type="match status" value="1"/>
</dbReference>
<gene>
    <name evidence="8" type="ORF">DK846_01465</name>
</gene>
<feature type="domain" description="Major facilitator superfamily (MFS) profile" evidence="7">
    <location>
        <begin position="7"/>
        <end position="381"/>
    </location>
</feature>
<dbReference type="OrthoDB" id="117970at2157"/>
<evidence type="ECO:0000256" key="1">
    <source>
        <dbReference type="ARBA" id="ARBA00004651"/>
    </source>
</evidence>
<name>A0A2V2N5S7_9EURY</name>
<dbReference type="EMBL" id="QGMY01000002">
    <property type="protein sequence ID" value="PWR73865.1"/>
    <property type="molecule type" value="Genomic_DNA"/>
</dbReference>
<keyword evidence="5 6" id="KW-0472">Membrane</keyword>
<keyword evidence="2" id="KW-1003">Cell membrane</keyword>
<feature type="transmembrane region" description="Helical" evidence="6">
    <location>
        <begin position="269"/>
        <end position="287"/>
    </location>
</feature>
<evidence type="ECO:0000313" key="8">
    <source>
        <dbReference type="EMBL" id="PWR73865.1"/>
    </source>
</evidence>
<dbReference type="GeneID" id="97549196"/>